<evidence type="ECO:0000313" key="1">
    <source>
        <dbReference type="EMBL" id="CAG5124408.1"/>
    </source>
</evidence>
<gene>
    <name evidence="1" type="ORF">CUNI_LOCUS9966</name>
</gene>
<comment type="caution">
    <text evidence="1">The sequence shown here is derived from an EMBL/GenBank/DDBJ whole genome shotgun (WGS) entry which is preliminary data.</text>
</comment>
<dbReference type="InterPro" id="IPR012677">
    <property type="entry name" value="Nucleotide-bd_a/b_plait_sf"/>
</dbReference>
<dbReference type="GO" id="GO:0003676">
    <property type="term" value="F:nucleic acid binding"/>
    <property type="evidence" value="ECO:0007669"/>
    <property type="project" value="InterPro"/>
</dbReference>
<protein>
    <submittedName>
        <fullName evidence="1">Uncharacterized protein</fullName>
    </submittedName>
</protein>
<dbReference type="Gene3D" id="3.30.70.330">
    <property type="match status" value="1"/>
</dbReference>
<proteinExistence type="predicted"/>
<dbReference type="OrthoDB" id="29221at2759"/>
<dbReference type="SUPFAM" id="SSF54928">
    <property type="entry name" value="RNA-binding domain, RBD"/>
    <property type="match status" value="1"/>
</dbReference>
<reference evidence="1" key="1">
    <citation type="submission" date="2021-04" db="EMBL/GenBank/DDBJ databases">
        <authorList>
            <consortium name="Molecular Ecology Group"/>
        </authorList>
    </citation>
    <scope>NUCLEOTIDE SEQUENCE</scope>
</reference>
<name>A0A8S3Z867_9EUPU</name>
<dbReference type="AlphaFoldDB" id="A0A8S3Z867"/>
<feature type="non-terminal residue" evidence="1">
    <location>
        <position position="1"/>
    </location>
</feature>
<evidence type="ECO:0000313" key="2">
    <source>
        <dbReference type="Proteomes" id="UP000678393"/>
    </source>
</evidence>
<organism evidence="1 2">
    <name type="scientific">Candidula unifasciata</name>
    <dbReference type="NCBI Taxonomy" id="100452"/>
    <lineage>
        <taxon>Eukaryota</taxon>
        <taxon>Metazoa</taxon>
        <taxon>Spiralia</taxon>
        <taxon>Lophotrochozoa</taxon>
        <taxon>Mollusca</taxon>
        <taxon>Gastropoda</taxon>
        <taxon>Heterobranchia</taxon>
        <taxon>Euthyneura</taxon>
        <taxon>Panpulmonata</taxon>
        <taxon>Eupulmonata</taxon>
        <taxon>Stylommatophora</taxon>
        <taxon>Helicina</taxon>
        <taxon>Helicoidea</taxon>
        <taxon>Geomitridae</taxon>
        <taxon>Candidula</taxon>
    </lineage>
</organism>
<keyword evidence="2" id="KW-1185">Reference proteome</keyword>
<sequence length="64" mass="7184">MTWGTSRGFGFVEFHSVSASTLVLDCLLRLNPPLEVDGKQLLMDYAKNTFNTTMAYIQQKAQAQ</sequence>
<accession>A0A8S3Z867</accession>
<dbReference type="InterPro" id="IPR035979">
    <property type="entry name" value="RBD_domain_sf"/>
</dbReference>
<dbReference type="Proteomes" id="UP000678393">
    <property type="component" value="Unassembled WGS sequence"/>
</dbReference>
<dbReference type="EMBL" id="CAJHNH020001774">
    <property type="protein sequence ID" value="CAG5124408.1"/>
    <property type="molecule type" value="Genomic_DNA"/>
</dbReference>